<organism evidence="2 3">
    <name type="scientific">Thanatephorus cucumeris (strain AG1-IA)</name>
    <name type="common">Rice sheath blight fungus</name>
    <name type="synonym">Rhizoctonia solani</name>
    <dbReference type="NCBI Taxonomy" id="983506"/>
    <lineage>
        <taxon>Eukaryota</taxon>
        <taxon>Fungi</taxon>
        <taxon>Dikarya</taxon>
        <taxon>Basidiomycota</taxon>
        <taxon>Agaricomycotina</taxon>
        <taxon>Agaricomycetes</taxon>
        <taxon>Cantharellales</taxon>
        <taxon>Ceratobasidiaceae</taxon>
        <taxon>Rhizoctonia</taxon>
        <taxon>Rhizoctonia solani AG-1</taxon>
    </lineage>
</organism>
<feature type="region of interest" description="Disordered" evidence="1">
    <location>
        <begin position="1"/>
        <end position="21"/>
    </location>
</feature>
<evidence type="ECO:0000256" key="1">
    <source>
        <dbReference type="SAM" id="MobiDB-lite"/>
    </source>
</evidence>
<gene>
    <name evidence="2" type="ORF">AG1IA_08088</name>
</gene>
<dbReference type="HOGENOM" id="CLU_1950267_0_0_1"/>
<proteinExistence type="predicted"/>
<feature type="compositionally biased region" description="Basic and acidic residues" evidence="1">
    <location>
        <begin position="1"/>
        <end position="11"/>
    </location>
</feature>
<evidence type="ECO:0000313" key="3">
    <source>
        <dbReference type="Proteomes" id="UP000011668"/>
    </source>
</evidence>
<sequence>MRYSLRGHDVRTSCGSNSQHSRSNLALDHRMTNANQDWHFNTYCLSYDPLISPLLRLPATISQYPTCVQLWRHAPLPDSPKQTPSHWVPLWPSVMHRVHSQIILFVPAHSSVNLQPNELPIGATEQIVS</sequence>
<comment type="caution">
    <text evidence="2">The sequence shown here is derived from an EMBL/GenBank/DDBJ whole genome shotgun (WGS) entry which is preliminary data.</text>
</comment>
<dbReference type="AlphaFoldDB" id="L8WJ00"/>
<name>L8WJ00_THACA</name>
<reference evidence="2 3" key="1">
    <citation type="journal article" date="2013" name="Nat. Commun.">
        <title>The evolution and pathogenic mechanisms of the rice sheath blight pathogen.</title>
        <authorList>
            <person name="Zheng A."/>
            <person name="Lin R."/>
            <person name="Xu L."/>
            <person name="Qin P."/>
            <person name="Tang C."/>
            <person name="Ai P."/>
            <person name="Zhang D."/>
            <person name="Liu Y."/>
            <person name="Sun Z."/>
            <person name="Feng H."/>
            <person name="Wang Y."/>
            <person name="Chen Y."/>
            <person name="Liang X."/>
            <person name="Fu R."/>
            <person name="Li Q."/>
            <person name="Zhang J."/>
            <person name="Yu X."/>
            <person name="Xie Z."/>
            <person name="Ding L."/>
            <person name="Guan P."/>
            <person name="Tang J."/>
            <person name="Liang Y."/>
            <person name="Wang S."/>
            <person name="Deng Q."/>
            <person name="Li S."/>
            <person name="Zhu J."/>
            <person name="Wang L."/>
            <person name="Liu H."/>
            <person name="Li P."/>
        </authorList>
    </citation>
    <scope>NUCLEOTIDE SEQUENCE [LARGE SCALE GENOMIC DNA]</scope>
    <source>
        <strain evidence="3">AG-1 IA</strain>
    </source>
</reference>
<dbReference type="EMBL" id="AFRT01002399">
    <property type="protein sequence ID" value="ELU37895.1"/>
    <property type="molecule type" value="Genomic_DNA"/>
</dbReference>
<dbReference type="Proteomes" id="UP000011668">
    <property type="component" value="Unassembled WGS sequence"/>
</dbReference>
<evidence type="ECO:0000313" key="2">
    <source>
        <dbReference type="EMBL" id="ELU37895.1"/>
    </source>
</evidence>
<keyword evidence="3" id="KW-1185">Reference proteome</keyword>
<protein>
    <submittedName>
        <fullName evidence="2">Uncharacterized protein</fullName>
    </submittedName>
</protein>
<accession>L8WJ00</accession>